<keyword evidence="5" id="KW-1185">Reference proteome</keyword>
<dbReference type="EMBL" id="AP027059">
    <property type="protein sequence ID" value="BDU51122.1"/>
    <property type="molecule type" value="Genomic_DNA"/>
</dbReference>
<name>A0AAU9DFD2_9FUSO</name>
<dbReference type="Proteomes" id="UP001321582">
    <property type="component" value="Chromosome"/>
</dbReference>
<keyword evidence="1" id="KW-0328">Glycosyltransferase</keyword>
<dbReference type="Pfam" id="PF01075">
    <property type="entry name" value="Glyco_transf_9"/>
    <property type="match status" value="1"/>
</dbReference>
<evidence type="ECO:0000313" key="5">
    <source>
        <dbReference type="Proteomes" id="UP001321582"/>
    </source>
</evidence>
<gene>
    <name evidence="4" type="ORF">HLVA_16910</name>
</gene>
<dbReference type="KEGG" id="haby:HLVA_16910"/>
<dbReference type="GO" id="GO:0009244">
    <property type="term" value="P:lipopolysaccharide core region biosynthetic process"/>
    <property type="evidence" value="ECO:0007669"/>
    <property type="project" value="TreeGrafter"/>
</dbReference>
<dbReference type="InterPro" id="IPR002201">
    <property type="entry name" value="Glyco_trans_9"/>
</dbReference>
<evidence type="ECO:0008006" key="6">
    <source>
        <dbReference type="Google" id="ProtNLM"/>
    </source>
</evidence>
<evidence type="ECO:0000256" key="3">
    <source>
        <dbReference type="SAM" id="Phobius"/>
    </source>
</evidence>
<dbReference type="Gene3D" id="3.40.50.2000">
    <property type="entry name" value="Glycogen Phosphorylase B"/>
    <property type="match status" value="2"/>
</dbReference>
<dbReference type="InterPro" id="IPR051199">
    <property type="entry name" value="LPS_LOS_Heptosyltrfase"/>
</dbReference>
<reference evidence="4 5" key="1">
    <citation type="submission" date="2022-11" db="EMBL/GenBank/DDBJ databases">
        <title>Haliovirga abyssi gen. nov., sp. nov., a mesophilic fermentative bacterium isolated from the Iheya North hydrothermal field and the proposal of Haliovirgaceae fam. nov.</title>
        <authorList>
            <person name="Miyazaki U."/>
            <person name="Tame A."/>
            <person name="Miyazaki J."/>
            <person name="Takai K."/>
            <person name="Sawayama S."/>
            <person name="Kitajima M."/>
            <person name="Okamoto A."/>
            <person name="Nakagawa S."/>
        </authorList>
    </citation>
    <scope>NUCLEOTIDE SEQUENCE [LARGE SCALE GENOMIC DNA]</scope>
    <source>
        <strain evidence="4 5">IC12</strain>
    </source>
</reference>
<evidence type="ECO:0000256" key="2">
    <source>
        <dbReference type="ARBA" id="ARBA00022679"/>
    </source>
</evidence>
<dbReference type="SUPFAM" id="SSF53756">
    <property type="entry name" value="UDP-Glycosyltransferase/glycogen phosphorylase"/>
    <property type="match status" value="1"/>
</dbReference>
<proteinExistence type="predicted"/>
<organism evidence="4 5">
    <name type="scientific">Haliovirga abyssi</name>
    <dbReference type="NCBI Taxonomy" id="2996794"/>
    <lineage>
        <taxon>Bacteria</taxon>
        <taxon>Fusobacteriati</taxon>
        <taxon>Fusobacteriota</taxon>
        <taxon>Fusobacteriia</taxon>
        <taxon>Fusobacteriales</taxon>
        <taxon>Haliovirgaceae</taxon>
        <taxon>Haliovirga</taxon>
    </lineage>
</organism>
<dbReference type="RefSeq" id="WP_307903963.1">
    <property type="nucleotide sequence ID" value="NZ_AP027059.1"/>
</dbReference>
<keyword evidence="3" id="KW-0812">Transmembrane</keyword>
<protein>
    <recommendedName>
        <fullName evidence="6">Glycosyltransferase family 9 protein</fullName>
    </recommendedName>
</protein>
<evidence type="ECO:0000256" key="1">
    <source>
        <dbReference type="ARBA" id="ARBA00022676"/>
    </source>
</evidence>
<dbReference type="AlphaFoldDB" id="A0AAU9DFD2"/>
<dbReference type="CDD" id="cd03789">
    <property type="entry name" value="GT9_LPS_heptosyltransferase"/>
    <property type="match status" value="1"/>
</dbReference>
<feature type="transmembrane region" description="Helical" evidence="3">
    <location>
        <begin position="12"/>
        <end position="31"/>
    </location>
</feature>
<dbReference type="PANTHER" id="PTHR30160">
    <property type="entry name" value="TETRAACYLDISACCHARIDE 4'-KINASE-RELATED"/>
    <property type="match status" value="1"/>
</dbReference>
<dbReference type="GO" id="GO:0005829">
    <property type="term" value="C:cytosol"/>
    <property type="evidence" value="ECO:0007669"/>
    <property type="project" value="TreeGrafter"/>
</dbReference>
<accession>A0AAU9DFD2</accession>
<dbReference type="GO" id="GO:0008713">
    <property type="term" value="F:ADP-heptose-lipopolysaccharide heptosyltransferase activity"/>
    <property type="evidence" value="ECO:0007669"/>
    <property type="project" value="TreeGrafter"/>
</dbReference>
<sequence length="373" mass="43654">MKYLVQKKFKLILLLIDIIGNILFFIPNFILRKKNKIYLEHPKNIVVIRLDHIGDMVLTTSFFKNLKKNYPESKITVICRELTIPILKRCEYIDEMIPINTLWGNRGEKIEWKKLFRILKENYKKYDLGFELHTSPFNIILLRILSKNSIGYKYRGLGFLLTKGFWNNEKKIHITEKNLNLLENIGGKIFDRSLELKISKSKIIKDKQDEKWIGLQIISGRENKNWELDKWNKLILKILKSSKNVKIYLLGSKLDKEKIENLVINERVINVAGNFKLDEIIDFINELDLLISVDTMAVHIANALNKKLIALYGPTNGNIWGPFHKNSVIIQGKYNNCYGLELSKCKYKETNSCGKCMDNITVEEVYKKVEELI</sequence>
<keyword evidence="2" id="KW-0808">Transferase</keyword>
<evidence type="ECO:0000313" key="4">
    <source>
        <dbReference type="EMBL" id="BDU51122.1"/>
    </source>
</evidence>
<keyword evidence="3" id="KW-0472">Membrane</keyword>
<keyword evidence="3" id="KW-1133">Transmembrane helix</keyword>